<dbReference type="AlphaFoldDB" id="A0A835Z5X0"/>
<keyword evidence="1" id="KW-0863">Zinc-finger</keyword>
<dbReference type="Gene3D" id="3.30.40.10">
    <property type="entry name" value="Zinc/RING finger domain, C3HC4 (zinc finger)"/>
    <property type="match status" value="1"/>
</dbReference>
<dbReference type="SUPFAM" id="SSF57850">
    <property type="entry name" value="RING/U-box"/>
    <property type="match status" value="1"/>
</dbReference>
<organism evidence="3 4">
    <name type="scientific">Tribonema minus</name>
    <dbReference type="NCBI Taxonomy" id="303371"/>
    <lineage>
        <taxon>Eukaryota</taxon>
        <taxon>Sar</taxon>
        <taxon>Stramenopiles</taxon>
        <taxon>Ochrophyta</taxon>
        <taxon>PX clade</taxon>
        <taxon>Xanthophyceae</taxon>
        <taxon>Tribonematales</taxon>
        <taxon>Tribonemataceae</taxon>
        <taxon>Tribonema</taxon>
    </lineage>
</organism>
<accession>A0A835Z5X0</accession>
<gene>
    <name evidence="3" type="ORF">JKP88DRAFT_238256</name>
</gene>
<proteinExistence type="predicted"/>
<dbReference type="InterPro" id="IPR045194">
    <property type="entry name" value="MGRN1/RNF157-like"/>
</dbReference>
<dbReference type="Pfam" id="PF13920">
    <property type="entry name" value="zf-C3HC4_3"/>
    <property type="match status" value="1"/>
</dbReference>
<protein>
    <recommendedName>
        <fullName evidence="2">RING-type domain-containing protein</fullName>
    </recommendedName>
</protein>
<evidence type="ECO:0000259" key="2">
    <source>
        <dbReference type="PROSITE" id="PS50089"/>
    </source>
</evidence>
<dbReference type="GO" id="GO:0016567">
    <property type="term" value="P:protein ubiquitination"/>
    <property type="evidence" value="ECO:0007669"/>
    <property type="project" value="TreeGrafter"/>
</dbReference>
<dbReference type="GO" id="GO:0008270">
    <property type="term" value="F:zinc ion binding"/>
    <property type="evidence" value="ECO:0007669"/>
    <property type="project" value="UniProtKB-KW"/>
</dbReference>
<dbReference type="OrthoDB" id="1711136at2759"/>
<dbReference type="PROSITE" id="PS50089">
    <property type="entry name" value="ZF_RING_2"/>
    <property type="match status" value="1"/>
</dbReference>
<keyword evidence="1" id="KW-0479">Metal-binding</keyword>
<name>A0A835Z5X0_9STRA</name>
<evidence type="ECO:0000313" key="4">
    <source>
        <dbReference type="Proteomes" id="UP000664859"/>
    </source>
</evidence>
<dbReference type="EMBL" id="JAFCMP010000189">
    <property type="protein sequence ID" value="KAG5183814.1"/>
    <property type="molecule type" value="Genomic_DNA"/>
</dbReference>
<dbReference type="InterPro" id="IPR013083">
    <property type="entry name" value="Znf_RING/FYVE/PHD"/>
</dbReference>
<keyword evidence="1" id="KW-0862">Zinc</keyword>
<dbReference type="Proteomes" id="UP000664859">
    <property type="component" value="Unassembled WGS sequence"/>
</dbReference>
<dbReference type="SMART" id="SM00184">
    <property type="entry name" value="RING"/>
    <property type="match status" value="1"/>
</dbReference>
<keyword evidence="4" id="KW-1185">Reference proteome</keyword>
<comment type="caution">
    <text evidence="3">The sequence shown here is derived from an EMBL/GenBank/DDBJ whole genome shotgun (WGS) entry which is preliminary data.</text>
</comment>
<dbReference type="GO" id="GO:0061630">
    <property type="term" value="F:ubiquitin protein ligase activity"/>
    <property type="evidence" value="ECO:0007669"/>
    <property type="project" value="UniProtKB-EC"/>
</dbReference>
<dbReference type="PANTHER" id="PTHR22996:SF0">
    <property type="entry name" value="RE60872P-RELATED"/>
    <property type="match status" value="1"/>
</dbReference>
<evidence type="ECO:0000256" key="1">
    <source>
        <dbReference type="PROSITE-ProRule" id="PRU00175"/>
    </source>
</evidence>
<dbReference type="InterPro" id="IPR001841">
    <property type="entry name" value="Znf_RING"/>
</dbReference>
<evidence type="ECO:0000313" key="3">
    <source>
        <dbReference type="EMBL" id="KAG5183814.1"/>
    </source>
</evidence>
<dbReference type="PANTHER" id="PTHR22996">
    <property type="entry name" value="MAHOGUNIN"/>
    <property type="match status" value="1"/>
</dbReference>
<sequence length="117" mass="12236">MYSLGEVYGLEDESGSDCVICLTEEKAFMLLPCRHLCVCKACFRHIDKCPVCRSAFDNYLQVDPAPPPPPPLPPAAAAAASTAASAVSKGAHQGQLHVAPLQPIRVLPAAGGTVLPV</sequence>
<reference evidence="3" key="1">
    <citation type="submission" date="2021-02" db="EMBL/GenBank/DDBJ databases">
        <title>First Annotated Genome of the Yellow-green Alga Tribonema minus.</title>
        <authorList>
            <person name="Mahan K.M."/>
        </authorList>
    </citation>
    <scope>NUCLEOTIDE SEQUENCE</scope>
    <source>
        <strain evidence="3">UTEX B ZZ1240</strain>
    </source>
</reference>
<feature type="domain" description="RING-type" evidence="2">
    <location>
        <begin position="18"/>
        <end position="53"/>
    </location>
</feature>